<feature type="domain" description="Multidrug resistance protein MdtA-like beta-barrel" evidence="4">
    <location>
        <begin position="210"/>
        <end position="294"/>
    </location>
</feature>
<dbReference type="EMBL" id="JAGETX010000006">
    <property type="protein sequence ID" value="MBO3271560.1"/>
    <property type="molecule type" value="Genomic_DNA"/>
</dbReference>
<evidence type="ECO:0000259" key="4">
    <source>
        <dbReference type="Pfam" id="PF25944"/>
    </source>
</evidence>
<dbReference type="NCBIfam" id="TIGR01730">
    <property type="entry name" value="RND_mfp"/>
    <property type="match status" value="1"/>
</dbReference>
<dbReference type="SUPFAM" id="SSF111369">
    <property type="entry name" value="HlyD-like secretion proteins"/>
    <property type="match status" value="1"/>
</dbReference>
<dbReference type="InterPro" id="IPR006143">
    <property type="entry name" value="RND_pump_MFP"/>
</dbReference>
<evidence type="ECO:0000313" key="6">
    <source>
        <dbReference type="EMBL" id="MBO3271560.1"/>
    </source>
</evidence>
<comment type="caution">
    <text evidence="6">The sequence shown here is derived from an EMBL/GenBank/DDBJ whole genome shotgun (WGS) entry which is preliminary data.</text>
</comment>
<dbReference type="Gene3D" id="2.40.30.170">
    <property type="match status" value="1"/>
</dbReference>
<evidence type="ECO:0000259" key="3">
    <source>
        <dbReference type="Pfam" id="PF25917"/>
    </source>
</evidence>
<protein>
    <submittedName>
        <fullName evidence="6">Efflux RND transporter periplasmic adaptor subunit</fullName>
    </submittedName>
</protein>
<name>A0ABS3TFR7_9BACT</name>
<evidence type="ECO:0000256" key="2">
    <source>
        <dbReference type="SAM" id="Coils"/>
    </source>
</evidence>
<dbReference type="Pfam" id="PF25917">
    <property type="entry name" value="BSH_RND"/>
    <property type="match status" value="1"/>
</dbReference>
<accession>A0ABS3TFR7</accession>
<keyword evidence="7" id="KW-1185">Reference proteome</keyword>
<comment type="similarity">
    <text evidence="1">Belongs to the membrane fusion protein (MFP) (TC 8.A.1) family.</text>
</comment>
<proteinExistence type="inferred from homology"/>
<reference evidence="6 7" key="1">
    <citation type="submission" date="2021-03" db="EMBL/GenBank/DDBJ databases">
        <authorList>
            <person name="Kim M.K."/>
        </authorList>
    </citation>
    <scope>NUCLEOTIDE SEQUENCE [LARGE SCALE GENOMIC DNA]</scope>
    <source>
        <strain evidence="6 7">BT507</strain>
    </source>
</reference>
<dbReference type="InterPro" id="IPR058625">
    <property type="entry name" value="MdtA-like_BSH"/>
</dbReference>
<dbReference type="InterPro" id="IPR058626">
    <property type="entry name" value="MdtA-like_b-barrel"/>
</dbReference>
<feature type="domain" description="Multidrug resistance protein MdtA-like barrel-sandwich hybrid" evidence="3">
    <location>
        <begin position="65"/>
        <end position="204"/>
    </location>
</feature>
<organism evidence="6 7">
    <name type="scientific">Hymenobacter defluvii</name>
    <dbReference type="NCBI Taxonomy" id="2054411"/>
    <lineage>
        <taxon>Bacteria</taxon>
        <taxon>Pseudomonadati</taxon>
        <taxon>Bacteroidota</taxon>
        <taxon>Cytophagia</taxon>
        <taxon>Cytophagales</taxon>
        <taxon>Hymenobacteraceae</taxon>
        <taxon>Hymenobacter</taxon>
    </lineage>
</organism>
<feature type="coiled-coil region" evidence="2">
    <location>
        <begin position="105"/>
        <end position="132"/>
    </location>
</feature>
<dbReference type="RefSeq" id="WP_208307922.1">
    <property type="nucleotide sequence ID" value="NZ_JAGETX010000006.1"/>
</dbReference>
<dbReference type="PANTHER" id="PTHR30158">
    <property type="entry name" value="ACRA/E-RELATED COMPONENT OF DRUG EFFLUX TRANSPORTER"/>
    <property type="match status" value="1"/>
</dbReference>
<feature type="domain" description="YknX-like C-terminal permuted SH3-like" evidence="5">
    <location>
        <begin position="302"/>
        <end position="370"/>
    </location>
</feature>
<dbReference type="Gene3D" id="1.10.287.470">
    <property type="entry name" value="Helix hairpin bin"/>
    <property type="match status" value="1"/>
</dbReference>
<dbReference type="PROSITE" id="PS51257">
    <property type="entry name" value="PROKAR_LIPOPROTEIN"/>
    <property type="match status" value="1"/>
</dbReference>
<sequence>MTWNSKRVWPVFVSSALLLASCGSKDEEAQQQGPPPAVPVAVYKVQSEDVVSTDTYPGTVVPLNEVQLLAEVTGFLTNIYVQDGQRVTKGQKLYTIDRTRYAAAANEAQAQLDVAKTNYDRAVQDAQRYERLDKLDAVAKQQVDIAQASRANAASQVEAARANLRSVNLDLNHATITAPLTGTIGISQVKLGALVTQGQTLINTVSAEDPIAVDVNIGEADITRFLELQRNTNARQDSLFTLQLPGNQEYAMPGKIVTVDRAVDPQTGTLRVRVQFPNPKKLLKAGMNVSVRVRNQDNGNQLVIPTKALVEQLGEFYVYVVGDSNKVAQQKVATGAKIQGKTVVRGGLKQGQTIVSDGVQNLRQGAVVQVGDPSQPAAAQGQGQPAASGK</sequence>
<gene>
    <name evidence="6" type="ORF">J4D97_12920</name>
</gene>
<evidence type="ECO:0000259" key="5">
    <source>
        <dbReference type="Pfam" id="PF25989"/>
    </source>
</evidence>
<evidence type="ECO:0000313" key="7">
    <source>
        <dbReference type="Proteomes" id="UP000670527"/>
    </source>
</evidence>
<dbReference type="Gene3D" id="2.40.50.100">
    <property type="match status" value="1"/>
</dbReference>
<dbReference type="Pfam" id="PF25944">
    <property type="entry name" value="Beta-barrel_RND"/>
    <property type="match status" value="1"/>
</dbReference>
<dbReference type="Gene3D" id="2.40.420.20">
    <property type="match status" value="1"/>
</dbReference>
<dbReference type="InterPro" id="IPR058637">
    <property type="entry name" value="YknX-like_C"/>
</dbReference>
<dbReference type="Proteomes" id="UP000670527">
    <property type="component" value="Unassembled WGS sequence"/>
</dbReference>
<dbReference type="Pfam" id="PF25989">
    <property type="entry name" value="YknX_C"/>
    <property type="match status" value="1"/>
</dbReference>
<evidence type="ECO:0000256" key="1">
    <source>
        <dbReference type="ARBA" id="ARBA00009477"/>
    </source>
</evidence>
<keyword evidence="2" id="KW-0175">Coiled coil</keyword>